<feature type="region of interest" description="Disordered" evidence="1">
    <location>
        <begin position="57"/>
        <end position="86"/>
    </location>
</feature>
<accession>A0A9Q3GE59</accession>
<dbReference type="AlphaFoldDB" id="A0A9Q3GE59"/>
<dbReference type="Proteomes" id="UP000765509">
    <property type="component" value="Unassembled WGS sequence"/>
</dbReference>
<proteinExistence type="predicted"/>
<sequence length="101" mass="11720">MSPAHLSDLGILRNQREERTRALRGRRSDNGKIDKMWKKPEKNPFSYVIPPHLYQRSSTIRLDRPGPNPLHQSTTQENLPMENGEENIQLGKLIGIDFNHH</sequence>
<evidence type="ECO:0000313" key="2">
    <source>
        <dbReference type="EMBL" id="MBW0464348.1"/>
    </source>
</evidence>
<evidence type="ECO:0000256" key="1">
    <source>
        <dbReference type="SAM" id="MobiDB-lite"/>
    </source>
</evidence>
<protein>
    <submittedName>
        <fullName evidence="2">Uncharacterized protein</fullName>
    </submittedName>
</protein>
<evidence type="ECO:0000313" key="3">
    <source>
        <dbReference type="Proteomes" id="UP000765509"/>
    </source>
</evidence>
<keyword evidence="3" id="KW-1185">Reference proteome</keyword>
<organism evidence="2 3">
    <name type="scientific">Austropuccinia psidii MF-1</name>
    <dbReference type="NCBI Taxonomy" id="1389203"/>
    <lineage>
        <taxon>Eukaryota</taxon>
        <taxon>Fungi</taxon>
        <taxon>Dikarya</taxon>
        <taxon>Basidiomycota</taxon>
        <taxon>Pucciniomycotina</taxon>
        <taxon>Pucciniomycetes</taxon>
        <taxon>Pucciniales</taxon>
        <taxon>Sphaerophragmiaceae</taxon>
        <taxon>Austropuccinia</taxon>
    </lineage>
</organism>
<name>A0A9Q3GE59_9BASI</name>
<gene>
    <name evidence="2" type="ORF">O181_004063</name>
</gene>
<dbReference type="EMBL" id="AVOT02000758">
    <property type="protein sequence ID" value="MBW0464348.1"/>
    <property type="molecule type" value="Genomic_DNA"/>
</dbReference>
<feature type="region of interest" description="Disordered" evidence="1">
    <location>
        <begin position="1"/>
        <end position="38"/>
    </location>
</feature>
<comment type="caution">
    <text evidence="2">The sequence shown here is derived from an EMBL/GenBank/DDBJ whole genome shotgun (WGS) entry which is preliminary data.</text>
</comment>
<feature type="compositionally biased region" description="Basic and acidic residues" evidence="1">
    <location>
        <begin position="14"/>
        <end position="38"/>
    </location>
</feature>
<reference evidence="2" key="1">
    <citation type="submission" date="2021-03" db="EMBL/GenBank/DDBJ databases">
        <title>Draft genome sequence of rust myrtle Austropuccinia psidii MF-1, a brazilian biotype.</title>
        <authorList>
            <person name="Quecine M.C."/>
            <person name="Pachon D.M.R."/>
            <person name="Bonatelli M.L."/>
            <person name="Correr F.H."/>
            <person name="Franceschini L.M."/>
            <person name="Leite T.F."/>
            <person name="Margarido G.R.A."/>
            <person name="Almeida C.A."/>
            <person name="Ferrarezi J.A."/>
            <person name="Labate C.A."/>
        </authorList>
    </citation>
    <scope>NUCLEOTIDE SEQUENCE</scope>
    <source>
        <strain evidence="2">MF-1</strain>
    </source>
</reference>